<name>A0A0F9GUH0_9ZZZZ</name>
<sequence length="161" mass="17266">MSKSSVLGVLALIVGASGLGLGAYQILLVTPSQSGIKHTWYSFDNSVHYAGQAPLDIAIDSLLITFSVKSGESLYLQFNTMLHVPGSESFIFNFVLDSVILWGPPYPDWIIEQTNSTLAVSLQLSLDTVPNGAHNVTIGIYSRGAANFISSSSLLVQTYIP</sequence>
<organism evidence="1">
    <name type="scientific">marine sediment metagenome</name>
    <dbReference type="NCBI Taxonomy" id="412755"/>
    <lineage>
        <taxon>unclassified sequences</taxon>
        <taxon>metagenomes</taxon>
        <taxon>ecological metagenomes</taxon>
    </lineage>
</organism>
<proteinExistence type="predicted"/>
<gene>
    <name evidence="1" type="ORF">LCGC14_1784020</name>
</gene>
<dbReference type="EMBL" id="LAZR01016918">
    <property type="protein sequence ID" value="KKM02480.1"/>
    <property type="molecule type" value="Genomic_DNA"/>
</dbReference>
<comment type="caution">
    <text evidence="1">The sequence shown here is derived from an EMBL/GenBank/DDBJ whole genome shotgun (WGS) entry which is preliminary data.</text>
</comment>
<evidence type="ECO:0000313" key="1">
    <source>
        <dbReference type="EMBL" id="KKM02480.1"/>
    </source>
</evidence>
<reference evidence="1" key="1">
    <citation type="journal article" date="2015" name="Nature">
        <title>Complex archaea that bridge the gap between prokaryotes and eukaryotes.</title>
        <authorList>
            <person name="Spang A."/>
            <person name="Saw J.H."/>
            <person name="Jorgensen S.L."/>
            <person name="Zaremba-Niedzwiedzka K."/>
            <person name="Martijn J."/>
            <person name="Lind A.E."/>
            <person name="van Eijk R."/>
            <person name="Schleper C."/>
            <person name="Guy L."/>
            <person name="Ettema T.J."/>
        </authorList>
    </citation>
    <scope>NUCLEOTIDE SEQUENCE</scope>
</reference>
<accession>A0A0F9GUH0</accession>
<protein>
    <submittedName>
        <fullName evidence="1">Uncharacterized protein</fullName>
    </submittedName>
</protein>
<dbReference type="AlphaFoldDB" id="A0A0F9GUH0"/>